<dbReference type="PROSITE" id="PS51382">
    <property type="entry name" value="SPX"/>
    <property type="match status" value="1"/>
</dbReference>
<evidence type="ECO:0000256" key="3">
    <source>
        <dbReference type="ARBA" id="ARBA00022692"/>
    </source>
</evidence>
<keyword evidence="3 6" id="KW-0812">Transmembrane</keyword>
<dbReference type="GO" id="GO:0005774">
    <property type="term" value="C:vacuolar membrane"/>
    <property type="evidence" value="ECO:0007669"/>
    <property type="project" value="UniProtKB-SubCell"/>
</dbReference>
<evidence type="ECO:0000256" key="6">
    <source>
        <dbReference type="SAM" id="Phobius"/>
    </source>
</evidence>
<dbReference type="PANTHER" id="PTHR46140:SF1">
    <property type="entry name" value="VACUOLAR TRANSPORTER CHAPERONE COMPLEX SUBUNIT 4-RELATED"/>
    <property type="match status" value="1"/>
</dbReference>
<accession>A0A3E2GR04</accession>
<name>A0A3E2GR04_SCYLI</name>
<evidence type="ECO:0000259" key="7">
    <source>
        <dbReference type="PROSITE" id="PS51382"/>
    </source>
</evidence>
<comment type="caution">
    <text evidence="8">The sequence shown here is derived from an EMBL/GenBank/DDBJ whole genome shotgun (WGS) entry which is preliminary data.</text>
</comment>
<feature type="transmembrane region" description="Helical" evidence="6">
    <location>
        <begin position="405"/>
        <end position="426"/>
    </location>
</feature>
<dbReference type="InterPro" id="IPR051572">
    <property type="entry name" value="VTC_Complex_Subunit"/>
</dbReference>
<dbReference type="GO" id="GO:0006799">
    <property type="term" value="P:polyphosphate biosynthetic process"/>
    <property type="evidence" value="ECO:0007669"/>
    <property type="project" value="UniProtKB-ARBA"/>
</dbReference>
<evidence type="ECO:0000256" key="1">
    <source>
        <dbReference type="ARBA" id="ARBA00004128"/>
    </source>
</evidence>
<dbReference type="OMA" id="KMHTTRD"/>
<sequence>MKYAERLLSESVPQWAIYNIEYNKLKNLIKVHTKKDQGQAIAISGQDDIALKFEDLFFNELCYQHDYVDLFVKSKAGEISRRLQWTQKAILRSLTQCINNSGQQISTKRRARCGDDVKSLSHFVDAQCMAFYKILKKYTKWTGSQTLSARFKDEVLGSPKSFINCNFEPLVSQHDDILTTLRASTPASSEPVTLTTRPRQPSVQTPVQEVRQMYWNEYDNGSEVENELHTIYVDLDAELIFPGAQTVAYVTSRAKVLMEKIKGRQNPTISPDKQRSLLKDSSYFTKQVNLTRTDIGKDNCASSSNFSGGYATHYATFPSTSDQKPSQYRERLLFQGVIGGFVAALLVPLVASILILTDRHRLRIEVNTEVVVGVVVSVVASLFFATLGFRCILYRKERLDRLYRVCVGVTFIVVCLLNGLLLVLVVGNTGL</sequence>
<dbReference type="Proteomes" id="UP000258309">
    <property type="component" value="Unassembled WGS sequence"/>
</dbReference>
<reference evidence="8 9" key="1">
    <citation type="submission" date="2018-05" db="EMBL/GenBank/DDBJ databases">
        <title>Draft genome sequence of Scytalidium lignicola DSM 105466, a ubiquitous saprotrophic fungus.</title>
        <authorList>
            <person name="Buettner E."/>
            <person name="Gebauer A.M."/>
            <person name="Hofrichter M."/>
            <person name="Liers C."/>
            <person name="Kellner H."/>
        </authorList>
    </citation>
    <scope>NUCLEOTIDE SEQUENCE [LARGE SCALE GENOMIC DNA]</scope>
    <source>
        <strain evidence="8 9">DSM 105466</strain>
    </source>
</reference>
<evidence type="ECO:0000256" key="4">
    <source>
        <dbReference type="ARBA" id="ARBA00022989"/>
    </source>
</evidence>
<dbReference type="OrthoDB" id="5588846at2759"/>
<keyword evidence="5 6" id="KW-0472">Membrane</keyword>
<dbReference type="InterPro" id="IPR004331">
    <property type="entry name" value="SPX_dom"/>
</dbReference>
<evidence type="ECO:0000313" key="8">
    <source>
        <dbReference type="EMBL" id="RFU23595.1"/>
    </source>
</evidence>
<proteinExistence type="predicted"/>
<comment type="subcellular location">
    <subcellularLocation>
        <location evidence="1">Vacuole membrane</location>
        <topology evidence="1">Multi-pass membrane protein</topology>
    </subcellularLocation>
</comment>
<dbReference type="AlphaFoldDB" id="A0A3E2GR04"/>
<dbReference type="CDD" id="cd14474">
    <property type="entry name" value="SPX_YDR089W"/>
    <property type="match status" value="1"/>
</dbReference>
<dbReference type="EMBL" id="NCSJ02000732">
    <property type="protein sequence ID" value="RFU23595.1"/>
    <property type="molecule type" value="Genomic_DNA"/>
</dbReference>
<keyword evidence="4 6" id="KW-1133">Transmembrane helix</keyword>
<feature type="transmembrane region" description="Helical" evidence="6">
    <location>
        <begin position="332"/>
        <end position="355"/>
    </location>
</feature>
<feature type="domain" description="SPX" evidence="7">
    <location>
        <begin position="1"/>
        <end position="152"/>
    </location>
</feature>
<evidence type="ECO:0000256" key="2">
    <source>
        <dbReference type="ARBA" id="ARBA00022554"/>
    </source>
</evidence>
<evidence type="ECO:0000256" key="5">
    <source>
        <dbReference type="ARBA" id="ARBA00023136"/>
    </source>
</evidence>
<feature type="non-terminal residue" evidence="8">
    <location>
        <position position="431"/>
    </location>
</feature>
<keyword evidence="9" id="KW-1185">Reference proteome</keyword>
<keyword evidence="2" id="KW-0926">Vacuole</keyword>
<gene>
    <name evidence="8" type="ORF">B7463_g12743</name>
</gene>
<dbReference type="PANTHER" id="PTHR46140">
    <property type="entry name" value="VACUOLAR TRANSPORTER CHAPERONE 1-RELATED"/>
    <property type="match status" value="1"/>
</dbReference>
<protein>
    <recommendedName>
        <fullName evidence="7">SPX domain-containing protein</fullName>
    </recommendedName>
</protein>
<organism evidence="8 9">
    <name type="scientific">Scytalidium lignicola</name>
    <name type="common">Hyphomycete</name>
    <dbReference type="NCBI Taxonomy" id="5539"/>
    <lineage>
        <taxon>Eukaryota</taxon>
        <taxon>Fungi</taxon>
        <taxon>Dikarya</taxon>
        <taxon>Ascomycota</taxon>
        <taxon>Pezizomycotina</taxon>
        <taxon>Leotiomycetes</taxon>
        <taxon>Leotiomycetes incertae sedis</taxon>
        <taxon>Scytalidium</taxon>
    </lineage>
</organism>
<evidence type="ECO:0000313" key="9">
    <source>
        <dbReference type="Proteomes" id="UP000258309"/>
    </source>
</evidence>
<feature type="non-terminal residue" evidence="8">
    <location>
        <position position="1"/>
    </location>
</feature>
<feature type="transmembrane region" description="Helical" evidence="6">
    <location>
        <begin position="370"/>
        <end position="393"/>
    </location>
</feature>